<proteinExistence type="inferred from homology"/>
<keyword evidence="3" id="KW-0731">Sigma factor</keyword>
<keyword evidence="8" id="KW-1185">Reference proteome</keyword>
<evidence type="ECO:0000313" key="7">
    <source>
        <dbReference type="EMBL" id="OKP83542.1"/>
    </source>
</evidence>
<dbReference type="InterPro" id="IPR013324">
    <property type="entry name" value="RNA_pol_sigma_r3/r4-like"/>
</dbReference>
<comment type="caution">
    <text evidence="7">The sequence shown here is derived from an EMBL/GenBank/DDBJ whole genome shotgun (WGS) entry which is preliminary data.</text>
</comment>
<dbReference type="Pfam" id="PF04542">
    <property type="entry name" value="Sigma70_r2"/>
    <property type="match status" value="1"/>
</dbReference>
<feature type="domain" description="RNA polymerase sigma-70 region 2" evidence="5">
    <location>
        <begin position="4"/>
        <end position="62"/>
    </location>
</feature>
<dbReference type="Gene3D" id="1.10.1740.10">
    <property type="match status" value="1"/>
</dbReference>
<evidence type="ECO:0000259" key="6">
    <source>
        <dbReference type="Pfam" id="PF08281"/>
    </source>
</evidence>
<name>A0ABX3EIR3_9BACL</name>
<dbReference type="InterPro" id="IPR007627">
    <property type="entry name" value="RNA_pol_sigma70_r2"/>
</dbReference>
<comment type="similarity">
    <text evidence="1">Belongs to the sigma-70 factor family. ECF subfamily.</text>
</comment>
<reference evidence="7 8" key="1">
    <citation type="submission" date="2016-03" db="EMBL/GenBank/DDBJ databases">
        <authorList>
            <person name="Sant'Anna F.H."/>
            <person name="Ambrosini A."/>
            <person name="Souza R."/>
            <person name="Bach E."/>
            <person name="Fernandes G."/>
            <person name="Balsanelli E."/>
            <person name="Baura V.A."/>
            <person name="Souza E.M."/>
            <person name="Passaglia L."/>
        </authorList>
    </citation>
    <scope>NUCLEOTIDE SEQUENCE [LARGE SCALE GENOMIC DNA]</scope>
    <source>
        <strain evidence="7 8">P26E</strain>
    </source>
</reference>
<dbReference type="Pfam" id="PF08281">
    <property type="entry name" value="Sigma70_r4_2"/>
    <property type="match status" value="1"/>
</dbReference>
<sequence>MSLYGKSVLRLAYSYLHNMSDAEDVLQDALIQYIKAQPHFESPEHEKAWFLRVAMNISKNKINYNKVRKTDDLNEDLVASAAEDLAFLWEAVKQLPMKYREVVHLYYHEGYSTAQIASLLTARESTVRSCLLRARAKLKVVLKEGYDFEE</sequence>
<evidence type="ECO:0000259" key="5">
    <source>
        <dbReference type="Pfam" id="PF04542"/>
    </source>
</evidence>
<dbReference type="PANTHER" id="PTHR43133:SF51">
    <property type="entry name" value="RNA POLYMERASE SIGMA FACTOR"/>
    <property type="match status" value="1"/>
</dbReference>
<evidence type="ECO:0000256" key="4">
    <source>
        <dbReference type="ARBA" id="ARBA00023163"/>
    </source>
</evidence>
<protein>
    <submittedName>
        <fullName evidence="7">RNA polymerase subunit sigma-70</fullName>
    </submittedName>
</protein>
<keyword evidence="4" id="KW-0804">Transcription</keyword>
<dbReference type="EMBL" id="LVWI01000059">
    <property type="protein sequence ID" value="OKP83542.1"/>
    <property type="molecule type" value="Genomic_DNA"/>
</dbReference>
<dbReference type="SUPFAM" id="SSF88946">
    <property type="entry name" value="Sigma2 domain of RNA polymerase sigma factors"/>
    <property type="match status" value="1"/>
</dbReference>
<dbReference type="SUPFAM" id="SSF88659">
    <property type="entry name" value="Sigma3 and sigma4 domains of RNA polymerase sigma factors"/>
    <property type="match status" value="1"/>
</dbReference>
<gene>
    <name evidence="7" type="ORF">A3844_21545</name>
</gene>
<evidence type="ECO:0000313" key="8">
    <source>
        <dbReference type="Proteomes" id="UP000186058"/>
    </source>
</evidence>
<organism evidence="7 8">
    <name type="scientific">Paenibacillus helianthi</name>
    <dbReference type="NCBI Taxonomy" id="1349432"/>
    <lineage>
        <taxon>Bacteria</taxon>
        <taxon>Bacillati</taxon>
        <taxon>Bacillota</taxon>
        <taxon>Bacilli</taxon>
        <taxon>Bacillales</taxon>
        <taxon>Paenibacillaceae</taxon>
        <taxon>Paenibacillus</taxon>
    </lineage>
</organism>
<accession>A0ABX3EIR3</accession>
<evidence type="ECO:0000256" key="3">
    <source>
        <dbReference type="ARBA" id="ARBA00023082"/>
    </source>
</evidence>
<dbReference type="InterPro" id="IPR039425">
    <property type="entry name" value="RNA_pol_sigma-70-like"/>
</dbReference>
<dbReference type="InterPro" id="IPR036388">
    <property type="entry name" value="WH-like_DNA-bd_sf"/>
</dbReference>
<dbReference type="InterPro" id="IPR013249">
    <property type="entry name" value="RNA_pol_sigma70_r4_t2"/>
</dbReference>
<dbReference type="CDD" id="cd06171">
    <property type="entry name" value="Sigma70_r4"/>
    <property type="match status" value="1"/>
</dbReference>
<dbReference type="InterPro" id="IPR014284">
    <property type="entry name" value="RNA_pol_sigma-70_dom"/>
</dbReference>
<dbReference type="Proteomes" id="UP000186058">
    <property type="component" value="Unassembled WGS sequence"/>
</dbReference>
<dbReference type="InterPro" id="IPR013325">
    <property type="entry name" value="RNA_pol_sigma_r2"/>
</dbReference>
<evidence type="ECO:0000256" key="2">
    <source>
        <dbReference type="ARBA" id="ARBA00023015"/>
    </source>
</evidence>
<dbReference type="NCBIfam" id="TIGR02937">
    <property type="entry name" value="sigma70-ECF"/>
    <property type="match status" value="1"/>
</dbReference>
<dbReference type="PANTHER" id="PTHR43133">
    <property type="entry name" value="RNA POLYMERASE ECF-TYPE SIGMA FACTO"/>
    <property type="match status" value="1"/>
</dbReference>
<evidence type="ECO:0000256" key="1">
    <source>
        <dbReference type="ARBA" id="ARBA00010641"/>
    </source>
</evidence>
<keyword evidence="2" id="KW-0805">Transcription regulation</keyword>
<dbReference type="Gene3D" id="1.10.10.10">
    <property type="entry name" value="Winged helix-like DNA-binding domain superfamily/Winged helix DNA-binding domain"/>
    <property type="match status" value="1"/>
</dbReference>
<feature type="domain" description="RNA polymerase sigma factor 70 region 4 type 2" evidence="6">
    <location>
        <begin position="88"/>
        <end position="138"/>
    </location>
</feature>
<dbReference type="RefSeq" id="WP_143191740.1">
    <property type="nucleotide sequence ID" value="NZ_LVWI01000059.1"/>
</dbReference>